<evidence type="ECO:0000313" key="1">
    <source>
        <dbReference type="EMBL" id="GAF82643.1"/>
    </source>
</evidence>
<comment type="caution">
    <text evidence="1">The sequence shown here is derived from an EMBL/GenBank/DDBJ whole genome shotgun (WGS) entry which is preliminary data.</text>
</comment>
<accession>X0SNI1</accession>
<sequence>KNLEYTYPDNTNALKGIDFRYLQERVDWSDRTQWRR</sequence>
<reference evidence="1" key="1">
    <citation type="journal article" date="2014" name="Front. Microbiol.">
        <title>High frequency of phylogenetically diverse reductive dehalogenase-homologous genes in deep subseafloor sedimentary metagenomes.</title>
        <authorList>
            <person name="Kawai M."/>
            <person name="Futagami T."/>
            <person name="Toyoda A."/>
            <person name="Takaki Y."/>
            <person name="Nishi S."/>
            <person name="Hori S."/>
            <person name="Arai W."/>
            <person name="Tsubouchi T."/>
            <person name="Morono Y."/>
            <person name="Uchiyama I."/>
            <person name="Ito T."/>
            <person name="Fujiyama A."/>
            <person name="Inagaki F."/>
            <person name="Takami H."/>
        </authorList>
    </citation>
    <scope>NUCLEOTIDE SEQUENCE</scope>
    <source>
        <strain evidence="1">Expedition CK06-06</strain>
    </source>
</reference>
<dbReference type="AlphaFoldDB" id="X0SNI1"/>
<dbReference type="EMBL" id="BARS01000791">
    <property type="protein sequence ID" value="GAF82643.1"/>
    <property type="molecule type" value="Genomic_DNA"/>
</dbReference>
<feature type="non-terminal residue" evidence="1">
    <location>
        <position position="1"/>
    </location>
</feature>
<name>X0SNI1_9ZZZZ</name>
<gene>
    <name evidence="1" type="ORF">S01H1_01757</name>
</gene>
<organism evidence="1">
    <name type="scientific">marine sediment metagenome</name>
    <dbReference type="NCBI Taxonomy" id="412755"/>
    <lineage>
        <taxon>unclassified sequences</taxon>
        <taxon>metagenomes</taxon>
        <taxon>ecological metagenomes</taxon>
    </lineage>
</organism>
<proteinExistence type="predicted"/>
<protein>
    <submittedName>
        <fullName evidence="1">Uncharacterized protein</fullName>
    </submittedName>
</protein>